<dbReference type="SMART" id="SM00137">
    <property type="entry name" value="MAM"/>
    <property type="match status" value="1"/>
</dbReference>
<dbReference type="SUPFAM" id="SSF49899">
    <property type="entry name" value="Concanavalin A-like lectins/glucanases"/>
    <property type="match status" value="1"/>
</dbReference>
<feature type="domain" description="EGF-like" evidence="10">
    <location>
        <begin position="179"/>
        <end position="217"/>
    </location>
</feature>
<feature type="domain" description="MAM" evidence="11">
    <location>
        <begin position="543"/>
        <end position="691"/>
    </location>
</feature>
<evidence type="ECO:0000313" key="13">
    <source>
        <dbReference type="Proteomes" id="UP000694557"/>
    </source>
</evidence>
<dbReference type="PROSITE" id="PS00022">
    <property type="entry name" value="EGF_1"/>
    <property type="match status" value="1"/>
</dbReference>
<dbReference type="FunFam" id="2.10.25.10:FF:000010">
    <property type="entry name" value="Pro-epidermal growth factor"/>
    <property type="match status" value="1"/>
</dbReference>
<dbReference type="PRINTS" id="PR01217">
    <property type="entry name" value="PRICHEXTENSN"/>
</dbReference>
<dbReference type="Pfam" id="PF00629">
    <property type="entry name" value="MAM"/>
    <property type="match status" value="1"/>
</dbReference>
<dbReference type="InterPro" id="IPR049883">
    <property type="entry name" value="NOTCH1_EGF-like"/>
</dbReference>
<feature type="region of interest" description="Disordered" evidence="8">
    <location>
        <begin position="331"/>
        <end position="521"/>
    </location>
</feature>
<feature type="signal peptide" evidence="9">
    <location>
        <begin position="1"/>
        <end position="23"/>
    </location>
</feature>
<dbReference type="PROSITE" id="PS50026">
    <property type="entry name" value="EGF_3"/>
    <property type="match status" value="2"/>
</dbReference>
<dbReference type="PANTHER" id="PTHR24050:SF19">
    <property type="entry name" value="NEPHRONECTIN"/>
    <property type="match status" value="1"/>
</dbReference>
<reference evidence="12" key="1">
    <citation type="submission" date="2025-08" db="UniProtKB">
        <authorList>
            <consortium name="Ensembl"/>
        </authorList>
    </citation>
    <scope>IDENTIFICATION</scope>
</reference>
<feature type="compositionally biased region" description="Pro residues" evidence="8">
    <location>
        <begin position="471"/>
        <end position="490"/>
    </location>
</feature>
<evidence type="ECO:0000256" key="1">
    <source>
        <dbReference type="ARBA" id="ARBA00009738"/>
    </source>
</evidence>
<dbReference type="Proteomes" id="UP000694557">
    <property type="component" value="Unassembled WGS sequence"/>
</dbReference>
<organism evidence="12 13">
    <name type="scientific">Oncorhynchus kisutch</name>
    <name type="common">Coho salmon</name>
    <name type="synonym">Salmo kisutch</name>
    <dbReference type="NCBI Taxonomy" id="8019"/>
    <lineage>
        <taxon>Eukaryota</taxon>
        <taxon>Metazoa</taxon>
        <taxon>Chordata</taxon>
        <taxon>Craniata</taxon>
        <taxon>Vertebrata</taxon>
        <taxon>Euteleostomi</taxon>
        <taxon>Actinopterygii</taxon>
        <taxon>Neopterygii</taxon>
        <taxon>Teleostei</taxon>
        <taxon>Protacanthopterygii</taxon>
        <taxon>Salmoniformes</taxon>
        <taxon>Salmonidae</taxon>
        <taxon>Salmoninae</taxon>
        <taxon>Oncorhynchus</taxon>
    </lineage>
</organism>
<dbReference type="PROSITE" id="PS00010">
    <property type="entry name" value="ASX_HYDROXYL"/>
    <property type="match status" value="2"/>
</dbReference>
<dbReference type="SUPFAM" id="SSF57184">
    <property type="entry name" value="Growth factor receptor domain"/>
    <property type="match status" value="1"/>
</dbReference>
<evidence type="ECO:0000256" key="2">
    <source>
        <dbReference type="ARBA" id="ARBA00022536"/>
    </source>
</evidence>
<evidence type="ECO:0000259" key="10">
    <source>
        <dbReference type="PROSITE" id="PS50026"/>
    </source>
</evidence>
<feature type="region of interest" description="Disordered" evidence="8">
    <location>
        <begin position="259"/>
        <end position="299"/>
    </location>
</feature>
<feature type="compositionally biased region" description="Low complexity" evidence="8">
    <location>
        <begin position="265"/>
        <end position="299"/>
    </location>
</feature>
<dbReference type="AlphaFoldDB" id="A0A8C7IVK7"/>
<keyword evidence="6" id="KW-1015">Disulfide bond</keyword>
<evidence type="ECO:0000256" key="7">
    <source>
        <dbReference type="PROSITE-ProRule" id="PRU00076"/>
    </source>
</evidence>
<dbReference type="CDD" id="cd00054">
    <property type="entry name" value="EGF_CA"/>
    <property type="match status" value="1"/>
</dbReference>
<evidence type="ECO:0000256" key="4">
    <source>
        <dbReference type="ARBA" id="ARBA00022737"/>
    </source>
</evidence>
<dbReference type="SMART" id="SM00181">
    <property type="entry name" value="EGF"/>
    <property type="match status" value="4"/>
</dbReference>
<name>A0A8C7IVK7_ONCKI</name>
<dbReference type="PANTHER" id="PTHR24050">
    <property type="entry name" value="PA14 DOMAIN-CONTAINING PROTEIN"/>
    <property type="match status" value="1"/>
</dbReference>
<accession>A0A8C7IVK7</accession>
<keyword evidence="4" id="KW-0677">Repeat</keyword>
<dbReference type="FunFam" id="2.10.25.10:FF:000268">
    <property type="entry name" value="nephronectin isoform X2"/>
    <property type="match status" value="1"/>
</dbReference>
<protein>
    <recommendedName>
        <fullName evidence="14">Nephronectin</fullName>
    </recommendedName>
</protein>
<dbReference type="GO" id="GO:0005576">
    <property type="term" value="C:extracellular region"/>
    <property type="evidence" value="ECO:0007669"/>
    <property type="project" value="UniProtKB-SubCell"/>
</dbReference>
<evidence type="ECO:0008006" key="14">
    <source>
        <dbReference type="Google" id="ProtNLM"/>
    </source>
</evidence>
<dbReference type="InterPro" id="IPR001881">
    <property type="entry name" value="EGF-like_Ca-bd_dom"/>
</dbReference>
<reference evidence="12" key="2">
    <citation type="submission" date="2025-09" db="UniProtKB">
        <authorList>
            <consortium name="Ensembl"/>
        </authorList>
    </citation>
    <scope>IDENTIFICATION</scope>
</reference>
<dbReference type="InterPro" id="IPR000998">
    <property type="entry name" value="MAM_dom"/>
</dbReference>
<dbReference type="PROSITE" id="PS01187">
    <property type="entry name" value="EGF_CA"/>
    <property type="match status" value="1"/>
</dbReference>
<keyword evidence="2 7" id="KW-0245">EGF-like domain</keyword>
<feature type="compositionally biased region" description="Low complexity" evidence="8">
    <location>
        <begin position="331"/>
        <end position="372"/>
    </location>
</feature>
<evidence type="ECO:0000313" key="12">
    <source>
        <dbReference type="Ensembl" id="ENSOKIP00005079374.1"/>
    </source>
</evidence>
<dbReference type="Gene3D" id="2.10.25.10">
    <property type="entry name" value="Laminin"/>
    <property type="match status" value="4"/>
</dbReference>
<keyword evidence="13" id="KW-1185">Reference proteome</keyword>
<comment type="caution">
    <text evidence="7">Lacks conserved residue(s) required for the propagation of feature annotation.</text>
</comment>
<dbReference type="PROSITE" id="PS01186">
    <property type="entry name" value="EGF_2"/>
    <property type="match status" value="2"/>
</dbReference>
<feature type="domain" description="EGF-like" evidence="10">
    <location>
        <begin position="99"/>
        <end position="138"/>
    </location>
</feature>
<evidence type="ECO:0000256" key="6">
    <source>
        <dbReference type="ARBA" id="ARBA00023157"/>
    </source>
</evidence>
<comment type="similarity">
    <text evidence="1">Belongs to the nephronectin family.</text>
</comment>
<dbReference type="CDD" id="cd06263">
    <property type="entry name" value="MAM"/>
    <property type="match status" value="1"/>
</dbReference>
<evidence type="ECO:0000259" key="11">
    <source>
        <dbReference type="PROSITE" id="PS50060"/>
    </source>
</evidence>
<feature type="chain" id="PRO_5034198659" description="Nephronectin" evidence="9">
    <location>
        <begin position="24"/>
        <end position="696"/>
    </location>
</feature>
<dbReference type="InterPro" id="IPR000742">
    <property type="entry name" value="EGF"/>
</dbReference>
<dbReference type="SMART" id="SM00179">
    <property type="entry name" value="EGF_CA"/>
    <property type="match status" value="2"/>
</dbReference>
<feature type="compositionally biased region" description="Pro residues" evidence="8">
    <location>
        <begin position="373"/>
        <end position="464"/>
    </location>
</feature>
<dbReference type="InterPro" id="IPR009030">
    <property type="entry name" value="Growth_fac_rcpt_cys_sf"/>
</dbReference>
<dbReference type="InterPro" id="IPR052235">
    <property type="entry name" value="Nephronectin_domain"/>
</dbReference>
<dbReference type="InterPro" id="IPR018097">
    <property type="entry name" value="EGF_Ca-bd_CS"/>
</dbReference>
<dbReference type="GO" id="GO:0007155">
    <property type="term" value="P:cell adhesion"/>
    <property type="evidence" value="ECO:0007669"/>
    <property type="project" value="UniProtKB-KW"/>
</dbReference>
<dbReference type="GeneTree" id="ENSGT00930000150973"/>
<dbReference type="FunFam" id="2.10.25.10:FF:000187">
    <property type="entry name" value="nephronectin isoform X1"/>
    <property type="match status" value="1"/>
</dbReference>
<keyword evidence="3 9" id="KW-0732">Signal</keyword>
<dbReference type="Pfam" id="PF07645">
    <property type="entry name" value="EGF_CA"/>
    <property type="match status" value="2"/>
</dbReference>
<evidence type="ECO:0000256" key="5">
    <source>
        <dbReference type="ARBA" id="ARBA00022889"/>
    </source>
</evidence>
<evidence type="ECO:0000256" key="8">
    <source>
        <dbReference type="SAM" id="MobiDB-lite"/>
    </source>
</evidence>
<dbReference type="Ensembl" id="ENSOKIT00005084563.1">
    <property type="protein sequence ID" value="ENSOKIP00005079374.1"/>
    <property type="gene ID" value="ENSOKIG00005034272.1"/>
</dbReference>
<keyword evidence="5" id="KW-0130">Cell adhesion</keyword>
<evidence type="ECO:0000256" key="9">
    <source>
        <dbReference type="SAM" id="SignalP"/>
    </source>
</evidence>
<proteinExistence type="inferred from homology"/>
<evidence type="ECO:0000256" key="3">
    <source>
        <dbReference type="ARBA" id="ARBA00022729"/>
    </source>
</evidence>
<dbReference type="InterPro" id="IPR013320">
    <property type="entry name" value="ConA-like_dom_sf"/>
</dbReference>
<dbReference type="GO" id="GO:0005509">
    <property type="term" value="F:calcium ion binding"/>
    <property type="evidence" value="ECO:0007669"/>
    <property type="project" value="InterPro"/>
</dbReference>
<dbReference type="Gene3D" id="2.60.120.200">
    <property type="match status" value="1"/>
</dbReference>
<sequence length="696" mass="74865">MRLSRKELVWIIQLLLLCLSCSAGGIADYTLDNRWAGQELLSNGLCQYGTRVECCWGWRRASWGHCQPLCQQECKHGECVGPDKCTCHPGYTGKTCNQDLNECGLKPRPCKHRCMNTQGSYKCYCLNGYMLQPDGTCRNARTCVRANCQYGCEVTKGVVRCQCPSPGLRLGPDRRTCVDVDECVAGRGVCPRNRKCQNTFGSYVCKCDHGYKLTYINGRYHCIDKDSRSFCSLNPDSPKCLCRDGKGTDCYPVAKVTIVPPQPKTTPRSTTRPTPKQATRHTTSQTARQTTTVRPTTSATIVTTNAATTAMAITTRGPTTTTTIITTTTVPTTVPMTTTSTQPLTTTTTPTPTALSPTTPTPSSTPSTSSPTTPSPPPSTPSPTTPSPPPSTPSPTTPSPPPSTPSPTTPSPTPSTPSPTTPSPTPSTPSPTTPSPPPSTSSPTTPSPPPSTSSPTTPNSPPSTPSSTTPSPSPPPSTSSPTIPSPPPTTPLDNHIQKVVTQRQRGDVHIPRLPGSGNRGFDYDIELGNTTEDNRDDPGAGALSCSFDHGLCGWIRNRDGDLHWETASSPAGGRYMSVPEVGAGKRSIQGARLVLPLTPPWSEGHLCFSFRHWLSGHHVGVLQLFVRRKGLRYSPALWSRTGGEGWRHTQITLWRAGLESVLLKGERRRGHKGEMGLDDVSLRRGETFCNVKTLAL</sequence>
<dbReference type="InterPro" id="IPR000152">
    <property type="entry name" value="EGF-type_Asp/Asn_hydroxyl_site"/>
</dbReference>
<dbReference type="PROSITE" id="PS50060">
    <property type="entry name" value="MAM_2"/>
    <property type="match status" value="1"/>
</dbReference>
<dbReference type="SUPFAM" id="SSF57196">
    <property type="entry name" value="EGF/Laminin"/>
    <property type="match status" value="1"/>
</dbReference>
<dbReference type="GO" id="GO:0016020">
    <property type="term" value="C:membrane"/>
    <property type="evidence" value="ECO:0007669"/>
    <property type="project" value="InterPro"/>
</dbReference>
<gene>
    <name evidence="12" type="primary">LOC109883749</name>
</gene>